<feature type="domain" description="DUF7134" evidence="3">
    <location>
        <begin position="10"/>
        <end position="161"/>
    </location>
</feature>
<dbReference type="Gene3D" id="1.20.5.1930">
    <property type="match status" value="1"/>
</dbReference>
<dbReference type="InterPro" id="IPR055558">
    <property type="entry name" value="DUF7134"/>
</dbReference>
<evidence type="ECO:0000259" key="3">
    <source>
        <dbReference type="Pfam" id="PF23539"/>
    </source>
</evidence>
<comment type="caution">
    <text evidence="4">The sequence shown here is derived from an EMBL/GenBank/DDBJ whole genome shotgun (WGS) entry which is preliminary data.</text>
</comment>
<feature type="transmembrane region" description="Helical" evidence="1">
    <location>
        <begin position="40"/>
        <end position="56"/>
    </location>
</feature>
<keyword evidence="1" id="KW-0472">Membrane</keyword>
<feature type="transmembrane region" description="Helical" evidence="1">
    <location>
        <begin position="63"/>
        <end position="81"/>
    </location>
</feature>
<keyword evidence="1" id="KW-0812">Transmembrane</keyword>
<dbReference type="Proteomes" id="UP001501676">
    <property type="component" value="Unassembled WGS sequence"/>
</dbReference>
<feature type="domain" description="Signal transduction histidine kinase subgroup 3 dimerisation and phosphoacceptor" evidence="2">
    <location>
        <begin position="197"/>
        <end position="247"/>
    </location>
</feature>
<dbReference type="RefSeq" id="WP_345731110.1">
    <property type="nucleotide sequence ID" value="NZ_BAAAYN010000038.1"/>
</dbReference>
<evidence type="ECO:0008006" key="6">
    <source>
        <dbReference type="Google" id="ProtNLM"/>
    </source>
</evidence>
<evidence type="ECO:0000256" key="1">
    <source>
        <dbReference type="SAM" id="Phobius"/>
    </source>
</evidence>
<evidence type="ECO:0000259" key="2">
    <source>
        <dbReference type="Pfam" id="PF07730"/>
    </source>
</evidence>
<proteinExistence type="predicted"/>
<keyword evidence="5" id="KW-1185">Reference proteome</keyword>
<sequence>MSTAGTVRRAGFAALLFVADLCLFANPSVLAGLLRPAPGALFSVLVAASGFAALYWRHRAPVGVLWLTCSQVVVLFCLATNGLVPHYMPTLSVLVATYTLGAVHARSARYLPVATAALCATALDVMAWNNVEPEIAGRTTIVVGCALAGFGAWTAGRARRASAYRDTLLEIGRLAVAQRITAQERLEAARVSQHALADAVSAMVMQAAGAGQVLRRDPGRTATALRRIEDIGGRAVQDLRQTLAAMSAGPLEVKPSGLEVESRASRSSEMVQWVLAHVARR</sequence>
<evidence type="ECO:0000313" key="4">
    <source>
        <dbReference type="EMBL" id="GAA3392586.1"/>
    </source>
</evidence>
<keyword evidence="1" id="KW-1133">Transmembrane helix</keyword>
<dbReference type="InterPro" id="IPR011712">
    <property type="entry name" value="Sig_transdc_His_kin_sub3_dim/P"/>
</dbReference>
<feature type="transmembrane region" description="Helical" evidence="1">
    <location>
        <begin position="12"/>
        <end position="34"/>
    </location>
</feature>
<dbReference type="Pfam" id="PF23539">
    <property type="entry name" value="DUF7134"/>
    <property type="match status" value="1"/>
</dbReference>
<organism evidence="4 5">
    <name type="scientific">Cryptosporangium minutisporangium</name>
    <dbReference type="NCBI Taxonomy" id="113569"/>
    <lineage>
        <taxon>Bacteria</taxon>
        <taxon>Bacillati</taxon>
        <taxon>Actinomycetota</taxon>
        <taxon>Actinomycetes</taxon>
        <taxon>Cryptosporangiales</taxon>
        <taxon>Cryptosporangiaceae</taxon>
        <taxon>Cryptosporangium</taxon>
    </lineage>
</organism>
<evidence type="ECO:0000313" key="5">
    <source>
        <dbReference type="Proteomes" id="UP001501676"/>
    </source>
</evidence>
<reference evidence="5" key="1">
    <citation type="journal article" date="2019" name="Int. J. Syst. Evol. Microbiol.">
        <title>The Global Catalogue of Microorganisms (GCM) 10K type strain sequencing project: providing services to taxonomists for standard genome sequencing and annotation.</title>
        <authorList>
            <consortium name="The Broad Institute Genomics Platform"/>
            <consortium name="The Broad Institute Genome Sequencing Center for Infectious Disease"/>
            <person name="Wu L."/>
            <person name="Ma J."/>
        </authorList>
    </citation>
    <scope>NUCLEOTIDE SEQUENCE [LARGE SCALE GENOMIC DNA]</scope>
    <source>
        <strain evidence="5">JCM 9458</strain>
    </source>
</reference>
<dbReference type="Pfam" id="PF07730">
    <property type="entry name" value="HisKA_3"/>
    <property type="match status" value="1"/>
</dbReference>
<name>A0ABP6T622_9ACTN</name>
<gene>
    <name evidence="4" type="ORF">GCM10020369_54890</name>
</gene>
<accession>A0ABP6T622</accession>
<feature type="transmembrane region" description="Helical" evidence="1">
    <location>
        <begin position="135"/>
        <end position="155"/>
    </location>
</feature>
<dbReference type="EMBL" id="BAAAYN010000038">
    <property type="protein sequence ID" value="GAA3392586.1"/>
    <property type="molecule type" value="Genomic_DNA"/>
</dbReference>
<protein>
    <recommendedName>
        <fullName evidence="6">Histidine kinase</fullName>
    </recommendedName>
</protein>